<protein>
    <recommendedName>
        <fullName evidence="3">DUF8039 domain-containing protein</fullName>
    </recommendedName>
</protein>
<reference evidence="4 5" key="1">
    <citation type="journal article" date="2020" name="IScience">
        <title>Genome Sequencing of the Endangered Kingdonia uniflora (Circaeasteraceae, Ranunculales) Reveals Potential Mechanisms of Evolutionary Specialization.</title>
        <authorList>
            <person name="Sun Y."/>
            <person name="Deng T."/>
            <person name="Zhang A."/>
            <person name="Moore M.J."/>
            <person name="Landis J.B."/>
            <person name="Lin N."/>
            <person name="Zhang H."/>
            <person name="Zhang X."/>
            <person name="Huang J."/>
            <person name="Zhang X."/>
            <person name="Sun H."/>
            <person name="Wang H."/>
        </authorList>
    </citation>
    <scope>NUCLEOTIDE SEQUENCE [LARGE SCALE GENOMIC DNA]</scope>
    <source>
        <strain evidence="4">TB1705</strain>
        <tissue evidence="4">Leaf</tissue>
    </source>
</reference>
<dbReference type="InterPro" id="IPR058352">
    <property type="entry name" value="DUF8039"/>
</dbReference>
<feature type="domain" description="DUF8039" evidence="3">
    <location>
        <begin position="219"/>
        <end position="298"/>
    </location>
</feature>
<organism evidence="4 5">
    <name type="scientific">Kingdonia uniflora</name>
    <dbReference type="NCBI Taxonomy" id="39325"/>
    <lineage>
        <taxon>Eukaryota</taxon>
        <taxon>Viridiplantae</taxon>
        <taxon>Streptophyta</taxon>
        <taxon>Embryophyta</taxon>
        <taxon>Tracheophyta</taxon>
        <taxon>Spermatophyta</taxon>
        <taxon>Magnoliopsida</taxon>
        <taxon>Ranunculales</taxon>
        <taxon>Circaeasteraceae</taxon>
        <taxon>Kingdonia</taxon>
    </lineage>
</organism>
<keyword evidence="1" id="KW-0175">Coiled coil</keyword>
<evidence type="ECO:0000256" key="1">
    <source>
        <dbReference type="SAM" id="Coils"/>
    </source>
</evidence>
<dbReference type="Proteomes" id="UP000541444">
    <property type="component" value="Unassembled WGS sequence"/>
</dbReference>
<keyword evidence="5" id="KW-1185">Reference proteome</keyword>
<dbReference type="Pfam" id="PF26133">
    <property type="entry name" value="DUF8039"/>
    <property type="match status" value="1"/>
</dbReference>
<name>A0A7J7M9Z9_9MAGN</name>
<dbReference type="OrthoDB" id="1913335at2759"/>
<gene>
    <name evidence="4" type="ORF">GIB67_010280</name>
</gene>
<evidence type="ECO:0000256" key="2">
    <source>
        <dbReference type="SAM" id="MobiDB-lite"/>
    </source>
</evidence>
<evidence type="ECO:0000313" key="4">
    <source>
        <dbReference type="EMBL" id="KAF6151604.1"/>
    </source>
</evidence>
<accession>A0A7J7M9Z9</accession>
<dbReference type="AlphaFoldDB" id="A0A7J7M9Z9"/>
<proteinExistence type="predicted"/>
<comment type="caution">
    <text evidence="4">The sequence shown here is derived from an EMBL/GenBank/DDBJ whole genome shotgun (WGS) entry which is preliminary data.</text>
</comment>
<dbReference type="EMBL" id="JACGCM010001684">
    <property type="protein sequence ID" value="KAF6151604.1"/>
    <property type="molecule type" value="Genomic_DNA"/>
</dbReference>
<feature type="region of interest" description="Disordered" evidence="2">
    <location>
        <begin position="75"/>
        <end position="95"/>
    </location>
</feature>
<feature type="compositionally biased region" description="Polar residues" evidence="2">
    <location>
        <begin position="79"/>
        <end position="91"/>
    </location>
</feature>
<evidence type="ECO:0000259" key="3">
    <source>
        <dbReference type="Pfam" id="PF26133"/>
    </source>
</evidence>
<feature type="coiled-coil region" evidence="1">
    <location>
        <begin position="166"/>
        <end position="210"/>
    </location>
</feature>
<evidence type="ECO:0000313" key="5">
    <source>
        <dbReference type="Proteomes" id="UP000541444"/>
    </source>
</evidence>
<sequence>MSGLNMRLSRSDLGLVHLFHVGNDIYNYKFKLIIIIARKAKRVIENLGTTNNLNPRGLCQSAQPEIVPEIVQEEHNLSSEEVTSETSNQPVHNFKRRRGPDKCKVIATENNIRRPLEYNLLEQPVGEDSDQINVGEVDLAVLFGHECTRRVRVTGFGISPMVYNSVQHSRVLLQSLQEEVKKLREEVVLVQGLKDEVASLRVQMAKLENFMQGNHIPSRPVKCKLFWLTPNNVMATGHWYNEEPTCKVHNVPLRIGMSKVSIQISLKEDVPLARGNDHLQTIGDACRSFVAWPTPFIIKEQDSTGLTTYPNNYGCILADDMG</sequence>